<dbReference type="EMBL" id="BONG01000109">
    <property type="protein sequence ID" value="GIF94653.1"/>
    <property type="molecule type" value="Genomic_DNA"/>
</dbReference>
<comment type="caution">
    <text evidence="1">The sequence shown here is derived from an EMBL/GenBank/DDBJ whole genome shotgun (WGS) entry which is preliminary data.</text>
</comment>
<sequence length="68" mass="7583">MSRTVIDIDDEKLDAAARELGTKTKVETVNAALAFVAERRRRAEVFDDPLVWGSPDLADPEIRASARR</sequence>
<evidence type="ECO:0008006" key="3">
    <source>
        <dbReference type="Google" id="ProtNLM"/>
    </source>
</evidence>
<evidence type="ECO:0000313" key="1">
    <source>
        <dbReference type="EMBL" id="GIF94653.1"/>
    </source>
</evidence>
<dbReference type="Proteomes" id="UP000619293">
    <property type="component" value="Unassembled WGS sequence"/>
</dbReference>
<keyword evidence="2" id="KW-1185">Reference proteome</keyword>
<dbReference type="RefSeq" id="WP_120315611.1">
    <property type="nucleotide sequence ID" value="NZ_BAAALB010000037.1"/>
</dbReference>
<reference evidence="1 2" key="1">
    <citation type="submission" date="2021-01" db="EMBL/GenBank/DDBJ databases">
        <title>Whole genome shotgun sequence of Catellatospora chokoriensis NBRC 107358.</title>
        <authorList>
            <person name="Komaki H."/>
            <person name="Tamura T."/>
        </authorList>
    </citation>
    <scope>NUCLEOTIDE SEQUENCE [LARGE SCALE GENOMIC DNA]</scope>
    <source>
        <strain evidence="1 2">NBRC 107358</strain>
    </source>
</reference>
<name>A0A8J3KDA1_9ACTN</name>
<protein>
    <recommendedName>
        <fullName evidence="3">VapB protein of antitoxin of type II toxin-antitoxin system</fullName>
    </recommendedName>
</protein>
<accession>A0A8J3KDA1</accession>
<dbReference type="AlphaFoldDB" id="A0A8J3KDA1"/>
<dbReference type="InterPro" id="IPR019239">
    <property type="entry name" value="VapB_antitoxin"/>
</dbReference>
<gene>
    <name evidence="1" type="ORF">Cch02nite_80970</name>
</gene>
<organism evidence="1 2">
    <name type="scientific">Catellatospora chokoriensis</name>
    <dbReference type="NCBI Taxonomy" id="310353"/>
    <lineage>
        <taxon>Bacteria</taxon>
        <taxon>Bacillati</taxon>
        <taxon>Actinomycetota</taxon>
        <taxon>Actinomycetes</taxon>
        <taxon>Micromonosporales</taxon>
        <taxon>Micromonosporaceae</taxon>
        <taxon>Catellatospora</taxon>
    </lineage>
</organism>
<evidence type="ECO:0000313" key="2">
    <source>
        <dbReference type="Proteomes" id="UP000619293"/>
    </source>
</evidence>
<dbReference type="Pfam" id="PF09957">
    <property type="entry name" value="VapB_antitoxin"/>
    <property type="match status" value="1"/>
</dbReference>
<proteinExistence type="predicted"/>